<dbReference type="CDD" id="cd06453">
    <property type="entry name" value="SufS_like"/>
    <property type="match status" value="1"/>
</dbReference>
<dbReference type="InterPro" id="IPR015422">
    <property type="entry name" value="PyrdxlP-dep_Trfase_small"/>
</dbReference>
<dbReference type="InterPro" id="IPR010970">
    <property type="entry name" value="Cys_dSase_SufS"/>
</dbReference>
<dbReference type="PANTHER" id="PTHR43586">
    <property type="entry name" value="CYSTEINE DESULFURASE"/>
    <property type="match status" value="1"/>
</dbReference>
<evidence type="ECO:0000259" key="8">
    <source>
        <dbReference type="Pfam" id="PF00266"/>
    </source>
</evidence>
<comment type="cofactor">
    <cofactor evidence="1 7">
        <name>pyridoxal 5'-phosphate</name>
        <dbReference type="ChEBI" id="CHEBI:597326"/>
    </cofactor>
</comment>
<dbReference type="InterPro" id="IPR015421">
    <property type="entry name" value="PyrdxlP-dep_Trfase_major"/>
</dbReference>
<dbReference type="GO" id="GO:0031071">
    <property type="term" value="F:cysteine desulfurase activity"/>
    <property type="evidence" value="ECO:0007669"/>
    <property type="project" value="UniProtKB-EC"/>
</dbReference>
<accession>K8WHW6</accession>
<dbReference type="Pfam" id="PF00266">
    <property type="entry name" value="Aminotran_5"/>
    <property type="match status" value="1"/>
</dbReference>
<dbReference type="SUPFAM" id="SSF53383">
    <property type="entry name" value="PLP-dependent transferases"/>
    <property type="match status" value="1"/>
</dbReference>
<evidence type="ECO:0000256" key="1">
    <source>
        <dbReference type="ARBA" id="ARBA00001933"/>
    </source>
</evidence>
<evidence type="ECO:0000256" key="3">
    <source>
        <dbReference type="ARBA" id="ARBA00012239"/>
    </source>
</evidence>
<dbReference type="InterPro" id="IPR015424">
    <property type="entry name" value="PyrdxlP-dep_Trfase"/>
</dbReference>
<dbReference type="EMBL" id="AKKN01000005">
    <property type="protein sequence ID" value="EKT60139.1"/>
    <property type="molecule type" value="Genomic_DNA"/>
</dbReference>
<dbReference type="GO" id="GO:0030170">
    <property type="term" value="F:pyridoxal phosphate binding"/>
    <property type="evidence" value="ECO:0007669"/>
    <property type="project" value="InterPro"/>
</dbReference>
<dbReference type="Gene3D" id="3.40.640.10">
    <property type="entry name" value="Type I PLP-dependent aspartate aminotransferase-like (Major domain)"/>
    <property type="match status" value="1"/>
</dbReference>
<comment type="similarity">
    <text evidence="2">Belongs to the class-V pyridoxal-phosphate-dependent aminotransferase family. Csd subfamily.</text>
</comment>
<organism evidence="9 10">
    <name type="scientific">Providencia sneebia DSM 19967</name>
    <dbReference type="NCBI Taxonomy" id="1141660"/>
    <lineage>
        <taxon>Bacteria</taxon>
        <taxon>Pseudomonadati</taxon>
        <taxon>Pseudomonadota</taxon>
        <taxon>Gammaproteobacteria</taxon>
        <taxon>Enterobacterales</taxon>
        <taxon>Morganellaceae</taxon>
        <taxon>Providencia</taxon>
    </lineage>
</organism>
<protein>
    <recommendedName>
        <fullName evidence="3">cysteine desulfurase</fullName>
        <ecNumber evidence="3">2.8.1.7</ecNumber>
    </recommendedName>
</protein>
<dbReference type="PATRIC" id="fig|1141660.3.peg.995"/>
<dbReference type="GO" id="GO:0006534">
    <property type="term" value="P:cysteine metabolic process"/>
    <property type="evidence" value="ECO:0007669"/>
    <property type="project" value="InterPro"/>
</dbReference>
<dbReference type="OrthoDB" id="9808002at2"/>
<dbReference type="RefSeq" id="WP_008914846.1">
    <property type="nucleotide sequence ID" value="NZ_CM001773.1"/>
</dbReference>
<dbReference type="GO" id="GO:0016226">
    <property type="term" value="P:iron-sulfur cluster assembly"/>
    <property type="evidence" value="ECO:0007669"/>
    <property type="project" value="InterPro"/>
</dbReference>
<gene>
    <name evidence="9" type="ORF">OO7_04909</name>
</gene>
<dbReference type="NCBIfam" id="TIGR03392">
    <property type="entry name" value="FeS_syn_CsdA"/>
    <property type="match status" value="1"/>
</dbReference>
<evidence type="ECO:0000313" key="10">
    <source>
        <dbReference type="Proteomes" id="UP000010290"/>
    </source>
</evidence>
<dbReference type="Proteomes" id="UP000010290">
    <property type="component" value="Chromosome"/>
</dbReference>
<dbReference type="EC" id="2.8.1.7" evidence="3"/>
<evidence type="ECO:0000256" key="4">
    <source>
        <dbReference type="ARBA" id="ARBA00022679"/>
    </source>
</evidence>
<evidence type="ECO:0000256" key="5">
    <source>
        <dbReference type="ARBA" id="ARBA00022898"/>
    </source>
</evidence>
<dbReference type="Gene3D" id="3.90.1150.10">
    <property type="entry name" value="Aspartate Aminotransferase, domain 1"/>
    <property type="match status" value="1"/>
</dbReference>
<keyword evidence="4" id="KW-0808">Transferase</keyword>
<dbReference type="InterPro" id="IPR000192">
    <property type="entry name" value="Aminotrans_V_dom"/>
</dbReference>
<name>K8WHW6_9GAMM</name>
<dbReference type="HOGENOM" id="CLU_003433_2_5_6"/>
<comment type="catalytic activity">
    <reaction evidence="6">
        <text>(sulfur carrier)-H + L-cysteine = (sulfur carrier)-SH + L-alanine</text>
        <dbReference type="Rhea" id="RHEA:43892"/>
        <dbReference type="Rhea" id="RHEA-COMP:14737"/>
        <dbReference type="Rhea" id="RHEA-COMP:14739"/>
        <dbReference type="ChEBI" id="CHEBI:29917"/>
        <dbReference type="ChEBI" id="CHEBI:35235"/>
        <dbReference type="ChEBI" id="CHEBI:57972"/>
        <dbReference type="ChEBI" id="CHEBI:64428"/>
        <dbReference type="EC" id="2.8.1.7"/>
    </reaction>
</comment>
<dbReference type="PROSITE" id="PS00595">
    <property type="entry name" value="AA_TRANSFER_CLASS_5"/>
    <property type="match status" value="1"/>
</dbReference>
<evidence type="ECO:0000256" key="6">
    <source>
        <dbReference type="ARBA" id="ARBA00050776"/>
    </source>
</evidence>
<reference evidence="9 10" key="1">
    <citation type="journal article" date="2012" name="BMC Genomics">
        <title>Comparative genomics of bacteria in the genus Providencia isolated from wild Drosophila melanogaster.</title>
        <authorList>
            <person name="Galac M.R."/>
            <person name="Lazzaro B.P."/>
        </authorList>
    </citation>
    <scope>NUCLEOTIDE SEQUENCE [LARGE SCALE GENOMIC DNA]</scope>
    <source>
        <strain evidence="9 10">DSM 19967</strain>
    </source>
</reference>
<evidence type="ECO:0000256" key="7">
    <source>
        <dbReference type="RuleBase" id="RU004504"/>
    </source>
</evidence>
<dbReference type="InterPro" id="IPR020578">
    <property type="entry name" value="Aminotrans_V_PyrdxlP_BS"/>
</dbReference>
<proteinExistence type="inferred from homology"/>
<dbReference type="AlphaFoldDB" id="K8WHW6"/>
<keyword evidence="10" id="KW-1185">Reference proteome</keyword>
<dbReference type="PANTHER" id="PTHR43586:SF8">
    <property type="entry name" value="CYSTEINE DESULFURASE 1, CHLOROPLASTIC"/>
    <property type="match status" value="1"/>
</dbReference>
<comment type="caution">
    <text evidence="9">The sequence shown here is derived from an EMBL/GenBank/DDBJ whole genome shotgun (WGS) entry which is preliminary data.</text>
</comment>
<evidence type="ECO:0000256" key="2">
    <source>
        <dbReference type="ARBA" id="ARBA00010447"/>
    </source>
</evidence>
<sequence length="402" mass="44517">MQSFSAEQFRQQFPAINSETIFLDSAATALKPITMIQASDDYYRHSGSSVYRGQSPEALRITQNYEQGRVRAAKLINAKSENDIIWTRGTTESINFIAQSYFRNQLKPNDEIIVSELEHHSNLLPWMILAQQTGAKIVKWPVNNEYCLDINTLKTLLNSQTKVVAVTQMSNVTGLQPNIAEMTQLAHNMGALVVIDGAQGIVHSPIDVTTADIDFYAFSAHKLYGPTGLGVCYGKPELLAKMSLWHGGGKMLTEVNFEEFTPAPIPHCFEAGTPNIAGVIAFSATLDWLANFNLASAENYSCALINYAHEQLEQIPGYIRYSQANSSLLSFNFSNIHHSDLGLLLTEQKIALRYGQHCAQPLMGAIGTQGCLRISAMPYNNLLDMDKFINAVKFALSILNDK</sequence>
<evidence type="ECO:0000313" key="9">
    <source>
        <dbReference type="EMBL" id="EKT60139.1"/>
    </source>
</evidence>
<keyword evidence="5" id="KW-0663">Pyridoxal phosphate</keyword>
<dbReference type="InterPro" id="IPR022471">
    <property type="entry name" value="Cys_desulphurase_CdsA"/>
</dbReference>
<feature type="domain" description="Aminotransferase class V" evidence="8">
    <location>
        <begin position="21"/>
        <end position="388"/>
    </location>
</feature>